<dbReference type="EMBL" id="CM047584">
    <property type="protein sequence ID" value="KAI9911691.1"/>
    <property type="molecule type" value="Genomic_DNA"/>
</dbReference>
<organism evidence="1 2">
    <name type="scientific">Peronosclerospora sorghi</name>
    <dbReference type="NCBI Taxonomy" id="230839"/>
    <lineage>
        <taxon>Eukaryota</taxon>
        <taxon>Sar</taxon>
        <taxon>Stramenopiles</taxon>
        <taxon>Oomycota</taxon>
        <taxon>Peronosporomycetes</taxon>
        <taxon>Peronosporales</taxon>
        <taxon>Peronosporaceae</taxon>
        <taxon>Peronosclerospora</taxon>
    </lineage>
</organism>
<name>A0ACC0W1V7_9STRA</name>
<proteinExistence type="predicted"/>
<sequence>MPRNQKYLTIGRSTTNNMTLFYPTVSQLHAKMMYQDLCFKHFFFFDASSSNGTMLFLIKPLELDWNQAMHVKIGRTILTLKAEKNGNGQELDLETMKKTMMVGVWHHRVLVQ</sequence>
<protein>
    <submittedName>
        <fullName evidence="1">Uncharacterized protein</fullName>
    </submittedName>
</protein>
<accession>A0ACC0W1V7</accession>
<gene>
    <name evidence="1" type="ORF">PsorP6_009340</name>
</gene>
<evidence type="ECO:0000313" key="1">
    <source>
        <dbReference type="EMBL" id="KAI9911691.1"/>
    </source>
</evidence>
<keyword evidence="2" id="KW-1185">Reference proteome</keyword>
<evidence type="ECO:0000313" key="2">
    <source>
        <dbReference type="Proteomes" id="UP001163321"/>
    </source>
</evidence>
<reference evidence="1 2" key="1">
    <citation type="journal article" date="2022" name="bioRxiv">
        <title>The genome of the oomycete Peronosclerospora sorghi, a cosmopolitan pathogen of maize and sorghum, is inflated with dispersed pseudogenes.</title>
        <authorList>
            <person name="Fletcher K."/>
            <person name="Martin F."/>
            <person name="Isakeit T."/>
            <person name="Cavanaugh K."/>
            <person name="Magill C."/>
            <person name="Michelmore R."/>
        </authorList>
    </citation>
    <scope>NUCLEOTIDE SEQUENCE [LARGE SCALE GENOMIC DNA]</scope>
    <source>
        <strain evidence="1">P6</strain>
    </source>
</reference>
<comment type="caution">
    <text evidence="1">The sequence shown here is derived from an EMBL/GenBank/DDBJ whole genome shotgun (WGS) entry which is preliminary data.</text>
</comment>
<dbReference type="Proteomes" id="UP001163321">
    <property type="component" value="Chromosome 5"/>
</dbReference>